<reference evidence="1" key="1">
    <citation type="journal article" date="2014" name="Front. Microbiol.">
        <title>High frequency of phylogenetically diverse reductive dehalogenase-homologous genes in deep subseafloor sedimentary metagenomes.</title>
        <authorList>
            <person name="Kawai M."/>
            <person name="Futagami T."/>
            <person name="Toyoda A."/>
            <person name="Takaki Y."/>
            <person name="Nishi S."/>
            <person name="Hori S."/>
            <person name="Arai W."/>
            <person name="Tsubouchi T."/>
            <person name="Morono Y."/>
            <person name="Uchiyama I."/>
            <person name="Ito T."/>
            <person name="Fujiyama A."/>
            <person name="Inagaki F."/>
            <person name="Takami H."/>
        </authorList>
    </citation>
    <scope>NUCLEOTIDE SEQUENCE</scope>
    <source>
        <strain evidence="1">Expedition CK06-06</strain>
    </source>
</reference>
<accession>X1R679</accession>
<comment type="caution">
    <text evidence="1">The sequence shown here is derived from an EMBL/GenBank/DDBJ whole genome shotgun (WGS) entry which is preliminary data.</text>
</comment>
<dbReference type="EMBL" id="BARW01009105">
    <property type="protein sequence ID" value="GAI76257.1"/>
    <property type="molecule type" value="Genomic_DNA"/>
</dbReference>
<name>X1R679_9ZZZZ</name>
<protein>
    <recommendedName>
        <fullName evidence="2">N-acetyltransferase domain-containing protein</fullName>
    </recommendedName>
</protein>
<organism evidence="1">
    <name type="scientific">marine sediment metagenome</name>
    <dbReference type="NCBI Taxonomy" id="412755"/>
    <lineage>
        <taxon>unclassified sequences</taxon>
        <taxon>metagenomes</taxon>
        <taxon>ecological metagenomes</taxon>
    </lineage>
</organism>
<proteinExistence type="predicted"/>
<dbReference type="AlphaFoldDB" id="X1R679"/>
<evidence type="ECO:0000313" key="1">
    <source>
        <dbReference type="EMBL" id="GAI76257.1"/>
    </source>
</evidence>
<gene>
    <name evidence="1" type="ORF">S12H4_18438</name>
</gene>
<evidence type="ECO:0008006" key="2">
    <source>
        <dbReference type="Google" id="ProtNLM"/>
    </source>
</evidence>
<sequence>MPMLRKAIIQDVKSIHAILTNYADCLKCPKFPDCDEIAMILKL</sequence>